<evidence type="ECO:0000313" key="3">
    <source>
        <dbReference type="Proteomes" id="UP001454036"/>
    </source>
</evidence>
<protein>
    <submittedName>
        <fullName evidence="2">Uncharacterized protein</fullName>
    </submittedName>
</protein>
<name>A0AAV3R6K7_LITER</name>
<accession>A0AAV3R6K7</accession>
<organism evidence="2 3">
    <name type="scientific">Lithospermum erythrorhizon</name>
    <name type="common">Purple gromwell</name>
    <name type="synonym">Lithospermum officinale var. erythrorhizon</name>
    <dbReference type="NCBI Taxonomy" id="34254"/>
    <lineage>
        <taxon>Eukaryota</taxon>
        <taxon>Viridiplantae</taxon>
        <taxon>Streptophyta</taxon>
        <taxon>Embryophyta</taxon>
        <taxon>Tracheophyta</taxon>
        <taxon>Spermatophyta</taxon>
        <taxon>Magnoliopsida</taxon>
        <taxon>eudicotyledons</taxon>
        <taxon>Gunneridae</taxon>
        <taxon>Pentapetalae</taxon>
        <taxon>asterids</taxon>
        <taxon>lamiids</taxon>
        <taxon>Boraginales</taxon>
        <taxon>Boraginaceae</taxon>
        <taxon>Boraginoideae</taxon>
        <taxon>Lithospermeae</taxon>
        <taxon>Lithospermum</taxon>
    </lineage>
</organism>
<feature type="region of interest" description="Disordered" evidence="1">
    <location>
        <begin position="135"/>
        <end position="154"/>
    </location>
</feature>
<comment type="caution">
    <text evidence="2">The sequence shown here is derived from an EMBL/GenBank/DDBJ whole genome shotgun (WGS) entry which is preliminary data.</text>
</comment>
<evidence type="ECO:0000256" key="1">
    <source>
        <dbReference type="SAM" id="MobiDB-lite"/>
    </source>
</evidence>
<dbReference type="AlphaFoldDB" id="A0AAV3R6K7"/>
<dbReference type="EMBL" id="BAABME010007699">
    <property type="protein sequence ID" value="GAA0171504.1"/>
    <property type="molecule type" value="Genomic_DNA"/>
</dbReference>
<gene>
    <name evidence="2" type="ORF">LIER_25517</name>
</gene>
<reference evidence="2 3" key="1">
    <citation type="submission" date="2024-01" db="EMBL/GenBank/DDBJ databases">
        <title>The complete chloroplast genome sequence of Lithospermum erythrorhizon: insights into the phylogenetic relationship among Boraginaceae species and the maternal lineages of purple gromwells.</title>
        <authorList>
            <person name="Okada T."/>
            <person name="Watanabe K."/>
        </authorList>
    </citation>
    <scope>NUCLEOTIDE SEQUENCE [LARGE SCALE GENOMIC DNA]</scope>
</reference>
<keyword evidence="3" id="KW-1185">Reference proteome</keyword>
<sequence length="154" mass="17233">MPYLPSGSLNEDGADSGPRVSLGYSANFLSLPYTLPGGLKVTSDSTLWKKQDAFQASRPLILERVVKDFDKAHDPMEVQASIARYHIKALNASHSLARRSDTLDNERAEARKGERALRLQVQELVRENEDLKGENEKLKTILATTQKEKKKAQQ</sequence>
<evidence type="ECO:0000313" key="2">
    <source>
        <dbReference type="EMBL" id="GAA0171504.1"/>
    </source>
</evidence>
<proteinExistence type="predicted"/>
<dbReference type="Proteomes" id="UP001454036">
    <property type="component" value="Unassembled WGS sequence"/>
</dbReference>